<evidence type="ECO:0000256" key="2">
    <source>
        <dbReference type="ARBA" id="ARBA00022670"/>
    </source>
</evidence>
<dbReference type="InterPro" id="IPR023828">
    <property type="entry name" value="Peptidase_S8_Ser-AS"/>
</dbReference>
<gene>
    <name evidence="9" type="ORF">HLV38_05180</name>
</gene>
<evidence type="ECO:0000313" key="10">
    <source>
        <dbReference type="Proteomes" id="UP000503297"/>
    </source>
</evidence>
<proteinExistence type="inferred from homology"/>
<feature type="domain" description="Peptidase S8/S53" evidence="8">
    <location>
        <begin position="201"/>
        <end position="465"/>
    </location>
</feature>
<evidence type="ECO:0000256" key="5">
    <source>
        <dbReference type="PROSITE-ProRule" id="PRU01240"/>
    </source>
</evidence>
<feature type="active site" description="Charge relay system" evidence="5">
    <location>
        <position position="243"/>
    </location>
</feature>
<dbReference type="EMBL" id="CP053716">
    <property type="protein sequence ID" value="QKF07576.1"/>
    <property type="molecule type" value="Genomic_DNA"/>
</dbReference>
<dbReference type="Gene3D" id="3.40.50.12090">
    <property type="match status" value="2"/>
</dbReference>
<dbReference type="Pfam" id="PF04122">
    <property type="entry name" value="CW_binding_2"/>
    <property type="match status" value="3"/>
</dbReference>
<dbReference type="RefSeq" id="WP_173164812.1">
    <property type="nucleotide sequence ID" value="NZ_CP053716.1"/>
</dbReference>
<evidence type="ECO:0000256" key="3">
    <source>
        <dbReference type="ARBA" id="ARBA00022801"/>
    </source>
</evidence>
<comment type="similarity">
    <text evidence="1 5 6">Belongs to the peptidase S8 family.</text>
</comment>
<keyword evidence="7" id="KW-0732">Signal</keyword>
<dbReference type="Pfam" id="PF00082">
    <property type="entry name" value="Peptidase_S8"/>
    <property type="match status" value="1"/>
</dbReference>
<dbReference type="PRINTS" id="PR00723">
    <property type="entry name" value="SUBTILISIN"/>
</dbReference>
<dbReference type="InterPro" id="IPR036852">
    <property type="entry name" value="Peptidase_S8/S53_dom_sf"/>
</dbReference>
<feature type="active site" description="Charge relay system" evidence="5">
    <location>
        <position position="417"/>
    </location>
</feature>
<dbReference type="InterPro" id="IPR023827">
    <property type="entry name" value="Peptidase_S8_Asp-AS"/>
</dbReference>
<evidence type="ECO:0000259" key="8">
    <source>
        <dbReference type="Pfam" id="PF00082"/>
    </source>
</evidence>
<feature type="chain" id="PRO_5038480451" evidence="7">
    <location>
        <begin position="24"/>
        <end position="866"/>
    </location>
</feature>
<dbReference type="AlphaFoldDB" id="A0A6M8J6L7"/>
<keyword evidence="2 5" id="KW-0645">Protease</keyword>
<name>A0A6M8J6L7_9ACTN</name>
<dbReference type="KEGG" id="bwa:HLV38_05180"/>
<dbReference type="GO" id="GO:0006508">
    <property type="term" value="P:proteolysis"/>
    <property type="evidence" value="ECO:0007669"/>
    <property type="project" value="UniProtKB-KW"/>
</dbReference>
<organism evidence="9 10">
    <name type="scientific">Berryella wangjianweii</name>
    <dbReference type="NCBI Taxonomy" id="2734634"/>
    <lineage>
        <taxon>Bacteria</taxon>
        <taxon>Bacillati</taxon>
        <taxon>Actinomycetota</taxon>
        <taxon>Coriobacteriia</taxon>
        <taxon>Eggerthellales</taxon>
        <taxon>Eggerthellaceae</taxon>
        <taxon>Berryella</taxon>
    </lineage>
</organism>
<protein>
    <submittedName>
        <fullName evidence="9">S8 family serine peptidase</fullName>
    </submittedName>
</protein>
<dbReference type="PROSITE" id="PS00137">
    <property type="entry name" value="SUBTILASE_HIS"/>
    <property type="match status" value="1"/>
</dbReference>
<dbReference type="GO" id="GO:0004252">
    <property type="term" value="F:serine-type endopeptidase activity"/>
    <property type="evidence" value="ECO:0007669"/>
    <property type="project" value="UniProtKB-UniRule"/>
</dbReference>
<accession>A0A6M8J6L7</accession>
<dbReference type="PROSITE" id="PS51892">
    <property type="entry name" value="SUBTILASE"/>
    <property type="match status" value="1"/>
</dbReference>
<sequence>MKRVVSVVLASLFVISFVPVTVAHGLDEDRRADSTTSVESPSFSDFRGDYPEKGDWRSRISWAEHNLKPGIDYVKGKVLISFTKDFSLDEILSAFEKLDFYNPLVISWNQSGDGLHSRVIRFDYDERAHSVLDLKDCDAISDVQFDRLYTSQMSNYAPVAKASPLDPNASAIVTDPERRSQWYLDRIRAYQAWDLSRSAGSVSVAVLDSGIDLNHPDLINNIDQTHAWDVVGDCPLKGDIQNHGTCVAGIISAQANNWMGISGVSYNAKIVPINIAWLAQDKEGQLVAITSSSMIAKGIQKVVSDRTIDNLRVINISYSGSGPSASDTVLQEEINKARAKGIIVVAAAGNDGNENLSLPSDMDNVVSVIGTDKRDRKTGESNFGRNKDISAPGIGIFTTFNQDLYGEVGYGVVSGTSAAAPQVAGTLALMFAHTPSLSADEAERRLKSSARDLGDPGFDRLFAYGLLDAYGAVRSLEKAAGISIVGAEIRGLENVRAGVDLHRVPIQVVLDGRELVRDRDYEVTYTYAGPNHMAEAVVKGKGRYYGVESLRFLVLASWQRIAGSTALDTMQEISSVAFPMRDYDSAIVVTMDGYWDALSSSGLAGLKNCPVLLTASDRLSAQTARTISRMGVQNVYIVGGTAAVSEAVEGDLMKLPSVTRVERIAGATAAGTAIEVYNHARNMGHRWGDTAVVATAETFHDALSGSPFSYAKAAPIFLTNAQNVLSSEALRSIRAGGFDRVLILGGEAAIPKEVEGQLRGFRTIRLAGATAMETSVAVANYCVEHGMTTNKIAVASGLDYYDALTGASLCGKNNAVLLLVRDGNKAAMTDFVRPHRDEIELGFILGGTAAVSENLALALELAVSGN</sequence>
<evidence type="ECO:0000256" key="7">
    <source>
        <dbReference type="SAM" id="SignalP"/>
    </source>
</evidence>
<dbReference type="SUPFAM" id="SSF52743">
    <property type="entry name" value="Subtilisin-like"/>
    <property type="match status" value="1"/>
</dbReference>
<keyword evidence="10" id="KW-1185">Reference proteome</keyword>
<evidence type="ECO:0000313" key="9">
    <source>
        <dbReference type="EMBL" id="QKF07576.1"/>
    </source>
</evidence>
<evidence type="ECO:0000256" key="6">
    <source>
        <dbReference type="RuleBase" id="RU003355"/>
    </source>
</evidence>
<feature type="signal peptide" evidence="7">
    <location>
        <begin position="1"/>
        <end position="23"/>
    </location>
</feature>
<feature type="active site" description="Charge relay system" evidence="5">
    <location>
        <position position="208"/>
    </location>
</feature>
<dbReference type="InterPro" id="IPR050131">
    <property type="entry name" value="Peptidase_S8_subtilisin-like"/>
</dbReference>
<dbReference type="Proteomes" id="UP000503297">
    <property type="component" value="Chromosome"/>
</dbReference>
<dbReference type="PANTHER" id="PTHR43806">
    <property type="entry name" value="PEPTIDASE S8"/>
    <property type="match status" value="1"/>
</dbReference>
<keyword evidence="3 5" id="KW-0378">Hydrolase</keyword>
<keyword evidence="4 5" id="KW-0720">Serine protease</keyword>
<dbReference type="PROSITE" id="PS00136">
    <property type="entry name" value="SUBTILASE_ASP"/>
    <property type="match status" value="1"/>
</dbReference>
<dbReference type="PANTHER" id="PTHR43806:SF11">
    <property type="entry name" value="CEREVISIN-RELATED"/>
    <property type="match status" value="1"/>
</dbReference>
<dbReference type="PROSITE" id="PS00138">
    <property type="entry name" value="SUBTILASE_SER"/>
    <property type="match status" value="1"/>
</dbReference>
<dbReference type="Gene3D" id="3.40.50.200">
    <property type="entry name" value="Peptidase S8/S53 domain"/>
    <property type="match status" value="1"/>
</dbReference>
<dbReference type="InterPro" id="IPR015500">
    <property type="entry name" value="Peptidase_S8_subtilisin-rel"/>
</dbReference>
<reference evidence="10" key="1">
    <citation type="submission" date="2020-05" db="EMBL/GenBank/DDBJ databases">
        <title>Novel species in genus Nocardioides.</title>
        <authorList>
            <person name="Zhang G."/>
        </authorList>
    </citation>
    <scope>NUCLEOTIDE SEQUENCE [LARGE SCALE GENOMIC DNA]</scope>
    <source>
        <strain evidence="10">zg-1050</strain>
    </source>
</reference>
<evidence type="ECO:0000256" key="4">
    <source>
        <dbReference type="ARBA" id="ARBA00022825"/>
    </source>
</evidence>
<evidence type="ECO:0000256" key="1">
    <source>
        <dbReference type="ARBA" id="ARBA00011073"/>
    </source>
</evidence>
<dbReference type="InterPro" id="IPR007253">
    <property type="entry name" value="Cell_wall-bd_2"/>
</dbReference>
<dbReference type="InterPro" id="IPR022398">
    <property type="entry name" value="Peptidase_S8_His-AS"/>
</dbReference>
<dbReference type="InterPro" id="IPR000209">
    <property type="entry name" value="Peptidase_S8/S53_dom"/>
</dbReference>